<sequence length="153" mass="16186">MSSSSDSSSSESEQSSSNSSSLDETQATFKIRVIPDPPASWHLPGSLLTTLRSGSTSHDSVSVVRIQLQKKAVVGDAVTLPKYKGMLGEGTALRLESIDMLWWKPDPTGVGLNGAHGSRDMHMSHVVLLIGCANVVGEAICFVLAMLICGMLS</sequence>
<organism evidence="1 2">
    <name type="scientific">Camellia lanceoleosa</name>
    <dbReference type="NCBI Taxonomy" id="1840588"/>
    <lineage>
        <taxon>Eukaryota</taxon>
        <taxon>Viridiplantae</taxon>
        <taxon>Streptophyta</taxon>
        <taxon>Embryophyta</taxon>
        <taxon>Tracheophyta</taxon>
        <taxon>Spermatophyta</taxon>
        <taxon>Magnoliopsida</taxon>
        <taxon>eudicotyledons</taxon>
        <taxon>Gunneridae</taxon>
        <taxon>Pentapetalae</taxon>
        <taxon>asterids</taxon>
        <taxon>Ericales</taxon>
        <taxon>Theaceae</taxon>
        <taxon>Camellia</taxon>
    </lineage>
</organism>
<proteinExistence type="predicted"/>
<protein>
    <submittedName>
        <fullName evidence="1">Uncharacterized protein</fullName>
    </submittedName>
</protein>
<comment type="caution">
    <text evidence="1">The sequence shown here is derived from an EMBL/GenBank/DDBJ whole genome shotgun (WGS) entry which is preliminary data.</text>
</comment>
<name>A0ACC0J1G2_9ERIC</name>
<dbReference type="EMBL" id="CM045758">
    <property type="protein sequence ID" value="KAI8031625.1"/>
    <property type="molecule type" value="Genomic_DNA"/>
</dbReference>
<keyword evidence="2" id="KW-1185">Reference proteome</keyword>
<dbReference type="Proteomes" id="UP001060215">
    <property type="component" value="Chromosome 1"/>
</dbReference>
<gene>
    <name evidence="1" type="ORF">LOK49_LG01G01635</name>
</gene>
<evidence type="ECO:0000313" key="1">
    <source>
        <dbReference type="EMBL" id="KAI8031625.1"/>
    </source>
</evidence>
<reference evidence="1 2" key="1">
    <citation type="journal article" date="2022" name="Plant J.">
        <title>Chromosome-level genome of Camellia lanceoleosa provides a valuable resource for understanding genome evolution and self-incompatibility.</title>
        <authorList>
            <person name="Gong W."/>
            <person name="Xiao S."/>
            <person name="Wang L."/>
            <person name="Liao Z."/>
            <person name="Chang Y."/>
            <person name="Mo W."/>
            <person name="Hu G."/>
            <person name="Li W."/>
            <person name="Zhao G."/>
            <person name="Zhu H."/>
            <person name="Hu X."/>
            <person name="Ji K."/>
            <person name="Xiang X."/>
            <person name="Song Q."/>
            <person name="Yuan D."/>
            <person name="Jin S."/>
            <person name="Zhang L."/>
        </authorList>
    </citation>
    <scope>NUCLEOTIDE SEQUENCE [LARGE SCALE GENOMIC DNA]</scope>
    <source>
        <strain evidence="1">SQ_2022a</strain>
    </source>
</reference>
<accession>A0ACC0J1G2</accession>
<evidence type="ECO:0000313" key="2">
    <source>
        <dbReference type="Proteomes" id="UP001060215"/>
    </source>
</evidence>